<evidence type="ECO:0000313" key="6">
    <source>
        <dbReference type="EMBL" id="KAJ1117064.1"/>
    </source>
</evidence>
<feature type="transmembrane region" description="Helical" evidence="5">
    <location>
        <begin position="245"/>
        <end position="264"/>
    </location>
</feature>
<comment type="caution">
    <text evidence="6">The sequence shown here is derived from an EMBL/GenBank/DDBJ whole genome shotgun (WGS) entry which is preliminary data.</text>
</comment>
<feature type="transmembrane region" description="Helical" evidence="5">
    <location>
        <begin position="325"/>
        <end position="345"/>
    </location>
</feature>
<evidence type="ECO:0000256" key="2">
    <source>
        <dbReference type="ARBA" id="ARBA00022692"/>
    </source>
</evidence>
<evidence type="ECO:0008006" key="8">
    <source>
        <dbReference type="Google" id="ProtNLM"/>
    </source>
</evidence>
<dbReference type="PANTHER" id="PTHR23423">
    <property type="entry name" value="ORGANIC SOLUTE TRANSPORTER-RELATED"/>
    <property type="match status" value="1"/>
</dbReference>
<proteinExistence type="predicted"/>
<evidence type="ECO:0000256" key="5">
    <source>
        <dbReference type="SAM" id="Phobius"/>
    </source>
</evidence>
<evidence type="ECO:0000256" key="4">
    <source>
        <dbReference type="ARBA" id="ARBA00023136"/>
    </source>
</evidence>
<reference evidence="6" key="1">
    <citation type="journal article" date="2022" name="bioRxiv">
        <title>Sequencing and chromosome-scale assembly of the giantPleurodeles waltlgenome.</title>
        <authorList>
            <person name="Brown T."/>
            <person name="Elewa A."/>
            <person name="Iarovenko S."/>
            <person name="Subramanian E."/>
            <person name="Araus A.J."/>
            <person name="Petzold A."/>
            <person name="Susuki M."/>
            <person name="Suzuki K.-i.T."/>
            <person name="Hayashi T."/>
            <person name="Toyoda A."/>
            <person name="Oliveira C."/>
            <person name="Osipova E."/>
            <person name="Leigh N.D."/>
            <person name="Simon A."/>
            <person name="Yun M.H."/>
        </authorList>
    </citation>
    <scope>NUCLEOTIDE SEQUENCE</scope>
    <source>
        <strain evidence="6">20211129_DDA</strain>
        <tissue evidence="6">Liver</tissue>
    </source>
</reference>
<dbReference type="AlphaFoldDB" id="A0AAV7NQZ0"/>
<keyword evidence="7" id="KW-1185">Reference proteome</keyword>
<feature type="transmembrane region" description="Helical" evidence="5">
    <location>
        <begin position="117"/>
        <end position="136"/>
    </location>
</feature>
<keyword evidence="4 5" id="KW-0472">Membrane</keyword>
<comment type="subcellular location">
    <subcellularLocation>
        <location evidence="1">Membrane</location>
        <topology evidence="1">Multi-pass membrane protein</topology>
    </subcellularLocation>
</comment>
<evidence type="ECO:0000256" key="3">
    <source>
        <dbReference type="ARBA" id="ARBA00022989"/>
    </source>
</evidence>
<feature type="transmembrane region" description="Helical" evidence="5">
    <location>
        <begin position="284"/>
        <end position="305"/>
    </location>
</feature>
<keyword evidence="2 5" id="KW-0812">Transmembrane</keyword>
<name>A0AAV7NQZ0_PLEWA</name>
<sequence length="385" mass="43575">MQEVPGILVHKARNLAARQCFFSAVLRFLFELTSLPGCCLYPRGYFDLSSASTLLVFTVWLRGSFHRLHSAQADLDLTGIFLFAILTLMTLVANLVFVEEVHYIYKKIPSSKRSLFVWVNAAAPVIAVTSCIGMWIPRAAMFTDFTAAVFCAIVIHKFLMMMIKECGGQKLFLRRYENERFKISTGPCCCCCPCLPYPKVTKRNLLVLKLGTFQFAFLRPVLMFISIVLWTNGTYDLSNLSANGAAIWINCFTGAITIIALWPVGIMFNHVRILLTFKKIIPKFALYQFIIILSQLQSAIINMLANSGVIACAPPLPSSSRGSYMNQQLLIMEMFLITMLSRVFYRKRYEELEFSEVDDQETNDNTQNIKVILNGKSVEDTTMTI</sequence>
<dbReference type="Pfam" id="PF03619">
    <property type="entry name" value="Solute_trans_a"/>
    <property type="match status" value="1"/>
</dbReference>
<protein>
    <recommendedName>
        <fullName evidence="8">Organic solute transporter subunit alpha</fullName>
    </recommendedName>
</protein>
<feature type="transmembrane region" description="Helical" evidence="5">
    <location>
        <begin position="77"/>
        <end position="97"/>
    </location>
</feature>
<dbReference type="SMART" id="SM01417">
    <property type="entry name" value="Solute_trans_a"/>
    <property type="match status" value="1"/>
</dbReference>
<evidence type="ECO:0000256" key="1">
    <source>
        <dbReference type="ARBA" id="ARBA00004141"/>
    </source>
</evidence>
<feature type="transmembrane region" description="Helical" evidence="5">
    <location>
        <begin position="206"/>
        <end position="230"/>
    </location>
</feature>
<dbReference type="GO" id="GO:0016020">
    <property type="term" value="C:membrane"/>
    <property type="evidence" value="ECO:0007669"/>
    <property type="project" value="UniProtKB-SubCell"/>
</dbReference>
<feature type="transmembrane region" description="Helical" evidence="5">
    <location>
        <begin position="142"/>
        <end position="160"/>
    </location>
</feature>
<organism evidence="6 7">
    <name type="scientific">Pleurodeles waltl</name>
    <name type="common">Iberian ribbed newt</name>
    <dbReference type="NCBI Taxonomy" id="8319"/>
    <lineage>
        <taxon>Eukaryota</taxon>
        <taxon>Metazoa</taxon>
        <taxon>Chordata</taxon>
        <taxon>Craniata</taxon>
        <taxon>Vertebrata</taxon>
        <taxon>Euteleostomi</taxon>
        <taxon>Amphibia</taxon>
        <taxon>Batrachia</taxon>
        <taxon>Caudata</taxon>
        <taxon>Salamandroidea</taxon>
        <taxon>Salamandridae</taxon>
        <taxon>Pleurodelinae</taxon>
        <taxon>Pleurodeles</taxon>
    </lineage>
</organism>
<dbReference type="InterPro" id="IPR005178">
    <property type="entry name" value="Ostalpha/TMEM184C"/>
</dbReference>
<keyword evidence="3 5" id="KW-1133">Transmembrane helix</keyword>
<accession>A0AAV7NQZ0</accession>
<dbReference type="Proteomes" id="UP001066276">
    <property type="component" value="Chromosome 8"/>
</dbReference>
<gene>
    <name evidence="6" type="ORF">NDU88_005264</name>
</gene>
<dbReference type="EMBL" id="JANPWB010000012">
    <property type="protein sequence ID" value="KAJ1117064.1"/>
    <property type="molecule type" value="Genomic_DNA"/>
</dbReference>
<evidence type="ECO:0000313" key="7">
    <source>
        <dbReference type="Proteomes" id="UP001066276"/>
    </source>
</evidence>